<feature type="transmembrane region" description="Helical" evidence="14">
    <location>
        <begin position="44"/>
        <end position="62"/>
    </location>
</feature>
<protein>
    <submittedName>
        <fullName evidence="15">SSS sodium solute transporter superfamily</fullName>
    </submittedName>
</protein>
<dbReference type="GO" id="GO:0005298">
    <property type="term" value="F:proline:sodium symporter activity"/>
    <property type="evidence" value="ECO:0007669"/>
    <property type="project" value="TreeGrafter"/>
</dbReference>
<feature type="transmembrane region" description="Helical" evidence="14">
    <location>
        <begin position="187"/>
        <end position="206"/>
    </location>
</feature>
<evidence type="ECO:0000256" key="6">
    <source>
        <dbReference type="ARBA" id="ARBA00022847"/>
    </source>
</evidence>
<feature type="transmembrane region" description="Helical" evidence="14">
    <location>
        <begin position="68"/>
        <end position="92"/>
    </location>
</feature>
<keyword evidence="8" id="KW-0915">Sodium</keyword>
<keyword evidence="5 14" id="KW-0812">Transmembrane</keyword>
<feature type="transmembrane region" description="Helical" evidence="14">
    <location>
        <begin position="393"/>
        <end position="415"/>
    </location>
</feature>
<evidence type="ECO:0000256" key="4">
    <source>
        <dbReference type="ARBA" id="ARBA00022475"/>
    </source>
</evidence>
<feature type="transmembrane region" description="Helical" evidence="14">
    <location>
        <begin position="370"/>
        <end position="387"/>
    </location>
</feature>
<evidence type="ECO:0000256" key="9">
    <source>
        <dbReference type="ARBA" id="ARBA00023065"/>
    </source>
</evidence>
<dbReference type="PROSITE" id="PS50283">
    <property type="entry name" value="NA_SOLUT_SYMP_3"/>
    <property type="match status" value="1"/>
</dbReference>
<gene>
    <name evidence="15" type="ordered locus">Trebr_1054</name>
</gene>
<dbReference type="AlphaFoldDB" id="F4LKB2"/>
<feature type="transmembrane region" description="Helical" evidence="14">
    <location>
        <begin position="153"/>
        <end position="175"/>
    </location>
</feature>
<keyword evidence="10 14" id="KW-0472">Membrane</keyword>
<dbReference type="GO" id="GO:0015824">
    <property type="term" value="P:proline transport"/>
    <property type="evidence" value="ECO:0007669"/>
    <property type="project" value="TreeGrafter"/>
</dbReference>
<keyword evidence="11" id="KW-0739">Sodium transport</keyword>
<feature type="transmembrane region" description="Helical" evidence="14">
    <location>
        <begin position="6"/>
        <end position="23"/>
    </location>
</feature>
<feature type="transmembrane region" description="Helical" evidence="14">
    <location>
        <begin position="226"/>
        <end position="245"/>
    </location>
</feature>
<sequence length="485" mass="52306">MYSLILLLVFLLVMITVGVWGMRRTSSLNDFFLGGRSSGPWMSAFAYGTTYFSAVVFIGFAGKQGWLFGLNALWIGVGNAVLGAMLAWLLLARRTRRMTQNLGSMTMPEFLEARYGSAHMKMVAAVLIFIFLLPYSASVFKGLGHLFESTFNISFDFALIILVGITGLYLVLGGYSAVMMTDFIQGFIMLAGAIGMLVVLTARAGGLSEAVSAISADYPLHVPTGQRPSVLTVASLVFMTSFGTWGMPQMVQKFYAVKDERVIPKAAVITTIFALVIGVAAYFSGVLSHVFFTPETLPHFANGAVNYDMIMPVLLTTYLPEILLAVIMLLVLSASMSTLASMILVSSSAITIDLYKGYLNRQVSEKQSVFMMRILSAVFILASYAISRLQIGFIVTLMSLSWGVLSGAFMAPYILGIFCKRITKVGAYAGLYSGAATAVVLTMTLGAANSPLAASIAMVVPFAVVPLVSLFTPKVDQSIIDKAFQ</sequence>
<keyword evidence="4" id="KW-1003">Cell membrane</keyword>
<evidence type="ECO:0000256" key="11">
    <source>
        <dbReference type="ARBA" id="ARBA00023201"/>
    </source>
</evidence>
<evidence type="ECO:0000256" key="10">
    <source>
        <dbReference type="ARBA" id="ARBA00023136"/>
    </source>
</evidence>
<dbReference type="STRING" id="906968.Trebr_1054"/>
<dbReference type="InterPro" id="IPR001734">
    <property type="entry name" value="Na/solute_symporter"/>
</dbReference>
<evidence type="ECO:0000313" key="16">
    <source>
        <dbReference type="Proteomes" id="UP000006546"/>
    </source>
</evidence>
<accession>F4LKB2</accession>
<keyword evidence="7 14" id="KW-1133">Transmembrane helix</keyword>
<dbReference type="EMBL" id="CP002696">
    <property type="protein sequence ID" value="AEE16486.1"/>
    <property type="molecule type" value="Genomic_DNA"/>
</dbReference>
<name>F4LKB2_TREBD</name>
<evidence type="ECO:0000256" key="12">
    <source>
        <dbReference type="ARBA" id="ARBA00033708"/>
    </source>
</evidence>
<keyword evidence="6" id="KW-0769">Symport</keyword>
<dbReference type="Pfam" id="PF00474">
    <property type="entry name" value="SSF"/>
    <property type="match status" value="1"/>
</dbReference>
<dbReference type="eggNOG" id="COG0591">
    <property type="taxonomic scope" value="Bacteria"/>
</dbReference>
<evidence type="ECO:0000256" key="2">
    <source>
        <dbReference type="ARBA" id="ARBA00006434"/>
    </source>
</evidence>
<feature type="transmembrane region" description="Helical" evidence="14">
    <location>
        <begin position="452"/>
        <end position="472"/>
    </location>
</feature>
<dbReference type="InterPro" id="IPR038377">
    <property type="entry name" value="Na/Glc_symporter_sf"/>
</dbReference>
<dbReference type="PANTHER" id="PTHR48086:SF3">
    <property type="entry name" value="SODIUM_PROLINE SYMPORTER"/>
    <property type="match status" value="1"/>
</dbReference>
<comment type="subcellular location">
    <subcellularLocation>
        <location evidence="1">Cell membrane</location>
        <topology evidence="1">Multi-pass membrane protein</topology>
    </subcellularLocation>
</comment>
<evidence type="ECO:0000256" key="3">
    <source>
        <dbReference type="ARBA" id="ARBA00022448"/>
    </source>
</evidence>
<dbReference type="NCBIfam" id="TIGR00813">
    <property type="entry name" value="sss"/>
    <property type="match status" value="1"/>
</dbReference>
<dbReference type="GO" id="GO:0005886">
    <property type="term" value="C:plasma membrane"/>
    <property type="evidence" value="ECO:0007669"/>
    <property type="project" value="UniProtKB-SubCell"/>
</dbReference>
<dbReference type="KEGG" id="tbe:Trebr_1054"/>
<comment type="catalytic activity">
    <reaction evidence="12">
        <text>L-proline(in) + Na(+)(in) = L-proline(out) + Na(+)(out)</text>
        <dbReference type="Rhea" id="RHEA:28967"/>
        <dbReference type="ChEBI" id="CHEBI:29101"/>
        <dbReference type="ChEBI" id="CHEBI:60039"/>
    </reaction>
</comment>
<dbReference type="PANTHER" id="PTHR48086">
    <property type="entry name" value="SODIUM/PROLINE SYMPORTER-RELATED"/>
    <property type="match status" value="1"/>
</dbReference>
<evidence type="ECO:0000256" key="1">
    <source>
        <dbReference type="ARBA" id="ARBA00004651"/>
    </source>
</evidence>
<keyword evidence="9" id="KW-0406">Ion transport</keyword>
<evidence type="ECO:0000256" key="14">
    <source>
        <dbReference type="SAM" id="Phobius"/>
    </source>
</evidence>
<dbReference type="Proteomes" id="UP000006546">
    <property type="component" value="Chromosome"/>
</dbReference>
<proteinExistence type="inferred from homology"/>
<evidence type="ECO:0000256" key="8">
    <source>
        <dbReference type="ARBA" id="ARBA00023053"/>
    </source>
</evidence>
<dbReference type="Gene3D" id="1.20.1730.10">
    <property type="entry name" value="Sodium/glucose cotransporter"/>
    <property type="match status" value="1"/>
</dbReference>
<feature type="transmembrane region" description="Helical" evidence="14">
    <location>
        <begin position="266"/>
        <end position="292"/>
    </location>
</feature>
<keyword evidence="16" id="KW-1185">Reference proteome</keyword>
<dbReference type="GO" id="GO:0015193">
    <property type="term" value="F:L-proline transmembrane transporter activity"/>
    <property type="evidence" value="ECO:0007669"/>
    <property type="project" value="TreeGrafter"/>
</dbReference>
<evidence type="ECO:0000256" key="7">
    <source>
        <dbReference type="ARBA" id="ARBA00022989"/>
    </source>
</evidence>
<dbReference type="HOGENOM" id="CLU_018808_15_2_12"/>
<evidence type="ECO:0000256" key="13">
    <source>
        <dbReference type="RuleBase" id="RU362091"/>
    </source>
</evidence>
<dbReference type="OrthoDB" id="9810181at2"/>
<evidence type="ECO:0000313" key="15">
    <source>
        <dbReference type="EMBL" id="AEE16486.1"/>
    </source>
</evidence>
<organism evidence="15 16">
    <name type="scientific">Treponema brennaborense (strain DSM 12168 / CIP 105900 / DD5/3)</name>
    <dbReference type="NCBI Taxonomy" id="906968"/>
    <lineage>
        <taxon>Bacteria</taxon>
        <taxon>Pseudomonadati</taxon>
        <taxon>Spirochaetota</taxon>
        <taxon>Spirochaetia</taxon>
        <taxon>Spirochaetales</taxon>
        <taxon>Treponemataceae</taxon>
        <taxon>Treponema</taxon>
    </lineage>
</organism>
<comment type="similarity">
    <text evidence="2 13">Belongs to the sodium:solute symporter (SSF) (TC 2.A.21) family.</text>
</comment>
<evidence type="ECO:0000256" key="5">
    <source>
        <dbReference type="ARBA" id="ARBA00022692"/>
    </source>
</evidence>
<feature type="transmembrane region" description="Helical" evidence="14">
    <location>
        <begin position="427"/>
        <end position="446"/>
    </location>
</feature>
<reference evidence="16" key="1">
    <citation type="submission" date="2011-04" db="EMBL/GenBank/DDBJ databases">
        <title>The complete genome of Treponema brennaborense DSM 12168.</title>
        <authorList>
            <person name="Lucas S."/>
            <person name="Han J."/>
            <person name="Lapidus A."/>
            <person name="Bruce D."/>
            <person name="Goodwin L."/>
            <person name="Pitluck S."/>
            <person name="Peters L."/>
            <person name="Kyrpides N."/>
            <person name="Mavromatis K."/>
            <person name="Ivanova N."/>
            <person name="Mikhailova N."/>
            <person name="Pagani I."/>
            <person name="Teshima H."/>
            <person name="Detter J.C."/>
            <person name="Tapia R."/>
            <person name="Han C."/>
            <person name="Land M."/>
            <person name="Hauser L."/>
            <person name="Markowitz V."/>
            <person name="Cheng J.-F."/>
            <person name="Hugenholtz P."/>
            <person name="Woyke T."/>
            <person name="Wu D."/>
            <person name="Gronow S."/>
            <person name="Wellnitz S."/>
            <person name="Brambilla E."/>
            <person name="Klenk H.-P."/>
            <person name="Eisen J.A."/>
        </authorList>
    </citation>
    <scope>NUCLEOTIDE SEQUENCE [LARGE SCALE GENOMIC DNA]</scope>
    <source>
        <strain evidence="16">DSM 12168 / CIP 105900 / DD5/3</strain>
    </source>
</reference>
<keyword evidence="3" id="KW-0813">Transport</keyword>
<dbReference type="InterPro" id="IPR050277">
    <property type="entry name" value="Sodium:Solute_Symporter"/>
</dbReference>